<proteinExistence type="predicted"/>
<dbReference type="AlphaFoldDB" id="A0A9X2KWB9"/>
<comment type="caution">
    <text evidence="1">The sequence shown here is derived from an EMBL/GenBank/DDBJ whole genome shotgun (WGS) entry which is preliminary data.</text>
</comment>
<organism evidence="1 2">
    <name type="scientific">Christiangramia oceanisediminis</name>
    <dbReference type="NCBI Taxonomy" id="2920386"/>
    <lineage>
        <taxon>Bacteria</taxon>
        <taxon>Pseudomonadati</taxon>
        <taxon>Bacteroidota</taxon>
        <taxon>Flavobacteriia</taxon>
        <taxon>Flavobacteriales</taxon>
        <taxon>Flavobacteriaceae</taxon>
        <taxon>Christiangramia</taxon>
    </lineage>
</organism>
<dbReference type="InterPro" id="IPR027056">
    <property type="entry name" value="Gluconate_2DH_su3"/>
</dbReference>
<dbReference type="Proteomes" id="UP001155280">
    <property type="component" value="Unassembled WGS sequence"/>
</dbReference>
<protein>
    <submittedName>
        <fullName evidence="1">Gluconate 2-dehydrogenase subunit 3 family protein</fullName>
    </submittedName>
</protein>
<dbReference type="Pfam" id="PF13618">
    <property type="entry name" value="Gluconate_2-dh3"/>
    <property type="match status" value="1"/>
</dbReference>
<name>A0A9X2KWB9_9FLAO</name>
<evidence type="ECO:0000313" key="1">
    <source>
        <dbReference type="EMBL" id="MCP9200067.1"/>
    </source>
</evidence>
<dbReference type="PROSITE" id="PS51257">
    <property type="entry name" value="PROKAR_LIPOPROTEIN"/>
    <property type="match status" value="1"/>
</dbReference>
<dbReference type="EMBL" id="JANCNS010000002">
    <property type="protein sequence ID" value="MCP9200067.1"/>
    <property type="molecule type" value="Genomic_DNA"/>
</dbReference>
<gene>
    <name evidence="1" type="ORF">MKO06_09120</name>
</gene>
<reference evidence="1" key="1">
    <citation type="submission" date="2022-07" db="EMBL/GenBank/DDBJ databases">
        <title>Gramela sediminis sp. nov., isolated from deep-sea sediment of the Indian Ocean.</title>
        <authorList>
            <person name="Shi H."/>
        </authorList>
    </citation>
    <scope>NUCLEOTIDE SEQUENCE</scope>
    <source>
        <strain evidence="1">GC03-9</strain>
    </source>
</reference>
<evidence type="ECO:0000313" key="2">
    <source>
        <dbReference type="Proteomes" id="UP001155280"/>
    </source>
</evidence>
<sequence>MDRRKALKNIGMGAGFLIMGPSALSLLQSCKNEPEYDWQPVFLSASHGFALKRILDVILPTTETPGASDLNIAQFIDAYMDEVAGEDQRQRFNRGAENFSQAFENEFGKNQDDGSGEDFEAIIKKYLKATPAQKEEFLKRTTETQDALPQEQETEMNPDAGAYEYLNTVRDLGIWAWKNSEAVGENVLWYDPIPGQYIPCGPVDELGNGKAMSL</sequence>
<dbReference type="RefSeq" id="WP_241551875.1">
    <property type="nucleotide sequence ID" value="NZ_JANCNS010000002.1"/>
</dbReference>
<accession>A0A9X2KWB9</accession>
<keyword evidence="2" id="KW-1185">Reference proteome</keyword>